<reference evidence="1" key="1">
    <citation type="journal article" name="DNA Res.">
        <title>The physiological potential of anammox bacteria as revealed by their core genome structure.</title>
        <authorList>
            <person name="Okubo T."/>
            <person name="Toyoda A."/>
            <person name="Fukuhara K."/>
            <person name="Uchiyama I."/>
            <person name="Harigaya Y."/>
            <person name="Kuroiwa M."/>
            <person name="Suzuki T."/>
            <person name="Murakami Y."/>
            <person name="Suwa Y."/>
            <person name="Takami H."/>
        </authorList>
    </citation>
    <scope>NUCLEOTIDE SEQUENCE</scope>
    <source>
        <strain evidence="1">317325-2</strain>
    </source>
</reference>
<name>A0A809R905_9BACT</name>
<dbReference type="KEGG" id="npy:NPRO_07230"/>
<dbReference type="EMBL" id="AP021858">
    <property type="protein sequence ID" value="BBO23128.1"/>
    <property type="molecule type" value="Genomic_DNA"/>
</dbReference>
<proteinExistence type="predicted"/>
<accession>A0A809R905</accession>
<organism evidence="1 2">
    <name type="scientific">Candidatus Nitrosymbiomonas proteolyticus</name>
    <dbReference type="NCBI Taxonomy" id="2608984"/>
    <lineage>
        <taxon>Bacteria</taxon>
        <taxon>Bacillati</taxon>
        <taxon>Armatimonadota</taxon>
        <taxon>Armatimonadota incertae sedis</taxon>
        <taxon>Candidatus Nitrosymbiomonas</taxon>
    </lineage>
</organism>
<gene>
    <name evidence="1" type="ORF">NPRO_07230</name>
</gene>
<protein>
    <submittedName>
        <fullName evidence="1">Uncharacterized protein</fullName>
    </submittedName>
</protein>
<evidence type="ECO:0000313" key="2">
    <source>
        <dbReference type="Proteomes" id="UP000662873"/>
    </source>
</evidence>
<sequence length="69" mass="7838">MRSNPVRAGLADREHDYRWSSALFWEEGLGSDELGRRIDDAMIERFAPLDSLVLRQGKRPGGDPQPREG</sequence>
<dbReference type="Proteomes" id="UP000662873">
    <property type="component" value="Chromosome"/>
</dbReference>
<dbReference type="AlphaFoldDB" id="A0A809R905"/>
<evidence type="ECO:0000313" key="1">
    <source>
        <dbReference type="EMBL" id="BBO23128.1"/>
    </source>
</evidence>